<proteinExistence type="predicted"/>
<organism evidence="3 4">
    <name type="scientific">Nocardioides zeicaulis</name>
    <dbReference type="NCBI Taxonomy" id="1776857"/>
    <lineage>
        <taxon>Bacteria</taxon>
        <taxon>Bacillati</taxon>
        <taxon>Actinomycetota</taxon>
        <taxon>Actinomycetes</taxon>
        <taxon>Propionibacteriales</taxon>
        <taxon>Nocardioidaceae</taxon>
        <taxon>Nocardioides</taxon>
    </lineage>
</organism>
<dbReference type="Gene3D" id="3.40.309.10">
    <property type="entry name" value="Aldehyde Dehydrogenase, Chain A, domain 2"/>
    <property type="match status" value="1"/>
</dbReference>
<dbReference type="PANTHER" id="PTHR43353:SF3">
    <property type="entry name" value="ALDEHYDE DEHYDROGENASE-RELATED"/>
    <property type="match status" value="1"/>
</dbReference>
<dbReference type="CDD" id="cd07129">
    <property type="entry name" value="ALDH_KGSADH"/>
    <property type="match status" value="1"/>
</dbReference>
<dbReference type="InterPro" id="IPR016162">
    <property type="entry name" value="Ald_DH_N"/>
</dbReference>
<dbReference type="InterPro" id="IPR015590">
    <property type="entry name" value="Aldehyde_DH_dom"/>
</dbReference>
<dbReference type="PANTHER" id="PTHR43353">
    <property type="entry name" value="SUCCINATE-SEMIALDEHYDE DEHYDROGENASE, MITOCHONDRIAL"/>
    <property type="match status" value="1"/>
</dbReference>
<sequence>MTDSQTIAATSIIAGADAEQPDVAAATAAAAEAFAAYRATTPEQRAAFLEAVAEEIEADRDAIVPEAVRESGLPEGRIAGEVGRTTGQLRLFAGVVRRGDHLGVRIDPAQPDRTPLPRADIRQRMVPLGPVAVFGASNFPLAFSTAGGDTASALAAGCPVVVKGHPAHPVTGTLVARAVTRAVERSGLPAGTFSFVLGGLETGQELVVDPRIAAVGFTGSRGGGLALVRAAAARAVPIPVYAEMSSINPVVVLPGALEGDVTALATAYIGSLTLGSGQFCTNPGLLFLPAGERGDAFLRAAGEAVTAAAGQPMLTPGIAEAYASGTASLRGTEGVRVVGEGTAAGDHAPAPVVYEAPAALLATADSPVTDEVFGAAGVVVRYDDVADLLPRLEGLEGQLTATVHATDADVDDARALLPVLETRAGRVLFNGWPTGVEVGHAMVHGGPFPATSDGRSTSVGSLAIERFQRPVAYQDVPAALLPEAVRDDNPWGLRRRVDGELE</sequence>
<name>A0ABV6E0E7_9ACTN</name>
<evidence type="ECO:0000259" key="2">
    <source>
        <dbReference type="Pfam" id="PF00171"/>
    </source>
</evidence>
<protein>
    <submittedName>
        <fullName evidence="3">Aldehyde dehydrogenase (NADP(+))</fullName>
    </submittedName>
</protein>
<dbReference type="Gene3D" id="3.40.605.10">
    <property type="entry name" value="Aldehyde Dehydrogenase, Chain A, domain 1"/>
    <property type="match status" value="1"/>
</dbReference>
<reference evidence="3 4" key="1">
    <citation type="submission" date="2024-09" db="EMBL/GenBank/DDBJ databases">
        <authorList>
            <person name="Sun Q."/>
            <person name="Mori K."/>
        </authorList>
    </citation>
    <scope>NUCLEOTIDE SEQUENCE [LARGE SCALE GENOMIC DNA]</scope>
    <source>
        <strain evidence="3 4">CCM 8654</strain>
    </source>
</reference>
<accession>A0ABV6E0E7</accession>
<feature type="domain" description="Aldehyde dehydrogenase" evidence="2">
    <location>
        <begin position="12"/>
        <end position="446"/>
    </location>
</feature>
<gene>
    <name evidence="3" type="ORF">ACFFJG_07820</name>
</gene>
<dbReference type="InterPro" id="IPR044151">
    <property type="entry name" value="ALDH_KGSADH"/>
</dbReference>
<keyword evidence="4" id="KW-1185">Reference proteome</keyword>
<dbReference type="EMBL" id="JBHLXH010000001">
    <property type="protein sequence ID" value="MFC0222383.1"/>
    <property type="molecule type" value="Genomic_DNA"/>
</dbReference>
<evidence type="ECO:0000313" key="4">
    <source>
        <dbReference type="Proteomes" id="UP001589698"/>
    </source>
</evidence>
<dbReference type="InterPro" id="IPR050740">
    <property type="entry name" value="Aldehyde_DH_Superfamily"/>
</dbReference>
<dbReference type="SUPFAM" id="SSF53720">
    <property type="entry name" value="ALDH-like"/>
    <property type="match status" value="1"/>
</dbReference>
<dbReference type="Proteomes" id="UP001589698">
    <property type="component" value="Unassembled WGS sequence"/>
</dbReference>
<comment type="caution">
    <text evidence="3">The sequence shown here is derived from an EMBL/GenBank/DDBJ whole genome shotgun (WGS) entry which is preliminary data.</text>
</comment>
<evidence type="ECO:0000256" key="1">
    <source>
        <dbReference type="ARBA" id="ARBA00023002"/>
    </source>
</evidence>
<evidence type="ECO:0000313" key="3">
    <source>
        <dbReference type="EMBL" id="MFC0222383.1"/>
    </source>
</evidence>
<dbReference type="InterPro" id="IPR016161">
    <property type="entry name" value="Ald_DH/histidinol_DH"/>
</dbReference>
<dbReference type="Pfam" id="PF00171">
    <property type="entry name" value="Aldedh"/>
    <property type="match status" value="1"/>
</dbReference>
<dbReference type="RefSeq" id="WP_378518035.1">
    <property type="nucleotide sequence ID" value="NZ_CBCSDI010000029.1"/>
</dbReference>
<dbReference type="InterPro" id="IPR016163">
    <property type="entry name" value="Ald_DH_C"/>
</dbReference>
<keyword evidence="1" id="KW-0560">Oxidoreductase</keyword>